<gene>
    <name evidence="2" type="ORF">ACFQ0E_17105</name>
</gene>
<evidence type="ECO:0000313" key="2">
    <source>
        <dbReference type="EMBL" id="MFD0727316.1"/>
    </source>
</evidence>
<name>A0ABW2YFX0_9GAMM</name>
<evidence type="ECO:0000259" key="1">
    <source>
        <dbReference type="Pfam" id="PF14341"/>
    </source>
</evidence>
<sequence length="173" mass="18777">MIRRPFTRSSNSQRGATLVVVLILLLLMTLLGLASLRGTILEERMTANLLDRGMAFQVAEAGLREAEALLDPQPAFPGSGCVNGLCGTPDPAATERWLDPGMAWRTGTVVDASMDPPQFFIENMGLGVNWPKCDALPENKRSPQCETPRFRVTSRSAQDGRASVILQGMYAGK</sequence>
<dbReference type="Proteomes" id="UP001597110">
    <property type="component" value="Unassembled WGS sequence"/>
</dbReference>
<keyword evidence="3" id="KW-1185">Reference proteome</keyword>
<dbReference type="InterPro" id="IPR025746">
    <property type="entry name" value="PilX_N_dom"/>
</dbReference>
<dbReference type="RefSeq" id="WP_386825916.1">
    <property type="nucleotide sequence ID" value="NZ_JBHTIF010000005.1"/>
</dbReference>
<feature type="domain" description="Type 4 fimbrial biogenesis protein PilX N-terminal" evidence="1">
    <location>
        <begin position="14"/>
        <end position="64"/>
    </location>
</feature>
<comment type="caution">
    <text evidence="2">The sequence shown here is derived from an EMBL/GenBank/DDBJ whole genome shotgun (WGS) entry which is preliminary data.</text>
</comment>
<dbReference type="Pfam" id="PF14341">
    <property type="entry name" value="PilX_N"/>
    <property type="match status" value="1"/>
</dbReference>
<protein>
    <submittedName>
        <fullName evidence="2">PilX N-terminal domain-containing pilus assembly protein</fullName>
    </submittedName>
</protein>
<dbReference type="EMBL" id="JBHTIF010000005">
    <property type="protein sequence ID" value="MFD0727316.1"/>
    <property type="molecule type" value="Genomic_DNA"/>
</dbReference>
<accession>A0ABW2YFX0</accession>
<proteinExistence type="predicted"/>
<organism evidence="2 3">
    <name type="scientific">Lysobacter brunescens</name>
    <dbReference type="NCBI Taxonomy" id="262323"/>
    <lineage>
        <taxon>Bacteria</taxon>
        <taxon>Pseudomonadati</taxon>
        <taxon>Pseudomonadota</taxon>
        <taxon>Gammaproteobacteria</taxon>
        <taxon>Lysobacterales</taxon>
        <taxon>Lysobacteraceae</taxon>
        <taxon>Lysobacter</taxon>
    </lineage>
</organism>
<reference evidence="3" key="1">
    <citation type="journal article" date="2019" name="Int. J. Syst. Evol. Microbiol.">
        <title>The Global Catalogue of Microorganisms (GCM) 10K type strain sequencing project: providing services to taxonomists for standard genome sequencing and annotation.</title>
        <authorList>
            <consortium name="The Broad Institute Genomics Platform"/>
            <consortium name="The Broad Institute Genome Sequencing Center for Infectious Disease"/>
            <person name="Wu L."/>
            <person name="Ma J."/>
        </authorList>
    </citation>
    <scope>NUCLEOTIDE SEQUENCE [LARGE SCALE GENOMIC DNA]</scope>
    <source>
        <strain evidence="3">CCUG 55585</strain>
    </source>
</reference>
<evidence type="ECO:0000313" key="3">
    <source>
        <dbReference type="Proteomes" id="UP001597110"/>
    </source>
</evidence>